<dbReference type="Proteomes" id="UP000248329">
    <property type="component" value="Unassembled WGS sequence"/>
</dbReference>
<evidence type="ECO:0000313" key="1">
    <source>
        <dbReference type="EMBL" id="PXF61261.1"/>
    </source>
</evidence>
<name>A0AC61L3Y2_9EURY</name>
<evidence type="ECO:0000313" key="2">
    <source>
        <dbReference type="Proteomes" id="UP000248329"/>
    </source>
</evidence>
<gene>
    <name evidence="1" type="ORF">C4B59_04735</name>
</gene>
<reference evidence="1" key="1">
    <citation type="submission" date="2018-01" db="EMBL/GenBank/DDBJ databases">
        <authorList>
            <person name="Krukenberg V."/>
        </authorList>
    </citation>
    <scope>NUCLEOTIDE SEQUENCE</scope>
    <source>
        <strain evidence="1">E20ANME2</strain>
    </source>
</reference>
<comment type="caution">
    <text evidence="1">The sequence shown here is derived from an EMBL/GenBank/DDBJ whole genome shotgun (WGS) entry which is preliminary data.</text>
</comment>
<proteinExistence type="predicted"/>
<accession>A0AC61L3Y2</accession>
<protein>
    <submittedName>
        <fullName evidence="1">Uncharacterized protein</fullName>
    </submittedName>
</protein>
<sequence length="101" mass="11673">MCMATFARLKYSKEVVKNMIEDKLLKQSPFYEDLMEEGRVEGVEETVITALTARFGSVSDKLFERIHNLRERNSALLNELIKLVVTAKDLSDFERKLDKMG</sequence>
<dbReference type="EMBL" id="PQXF01000006">
    <property type="protein sequence ID" value="PXF61261.1"/>
    <property type="molecule type" value="Genomic_DNA"/>
</dbReference>
<organism evidence="1 2">
    <name type="scientific">Candidatus Methanogaster sp</name>
    <dbReference type="NCBI Taxonomy" id="3386292"/>
    <lineage>
        <taxon>Archaea</taxon>
        <taxon>Methanobacteriati</taxon>
        <taxon>Methanobacteriota</taxon>
        <taxon>Stenosarchaea group</taxon>
        <taxon>Methanomicrobia</taxon>
        <taxon>Methanosarcinales</taxon>
        <taxon>ANME-2 cluster</taxon>
        <taxon>Candidatus Methanogasteraceae</taxon>
        <taxon>Candidatus Methanogaster</taxon>
    </lineage>
</organism>